<dbReference type="InterPro" id="IPR014756">
    <property type="entry name" value="Ig_E-set"/>
</dbReference>
<dbReference type="InterPro" id="IPR014752">
    <property type="entry name" value="Arrestin-like_C"/>
</dbReference>
<organism evidence="3 4">
    <name type="scientific">Friedmanniomyces simplex</name>
    <dbReference type="NCBI Taxonomy" id="329884"/>
    <lineage>
        <taxon>Eukaryota</taxon>
        <taxon>Fungi</taxon>
        <taxon>Dikarya</taxon>
        <taxon>Ascomycota</taxon>
        <taxon>Pezizomycotina</taxon>
        <taxon>Dothideomycetes</taxon>
        <taxon>Dothideomycetidae</taxon>
        <taxon>Mycosphaerellales</taxon>
        <taxon>Teratosphaeriaceae</taxon>
        <taxon>Friedmanniomyces</taxon>
    </lineage>
</organism>
<dbReference type="OrthoDB" id="298939at2759"/>
<dbReference type="STRING" id="329884.A0A4U0XUE8"/>
<reference evidence="3 4" key="1">
    <citation type="submission" date="2017-03" db="EMBL/GenBank/DDBJ databases">
        <title>Genomes of endolithic fungi from Antarctica.</title>
        <authorList>
            <person name="Coleine C."/>
            <person name="Masonjones S."/>
            <person name="Stajich J.E."/>
        </authorList>
    </citation>
    <scope>NUCLEOTIDE SEQUENCE [LARGE SCALE GENOMIC DNA]</scope>
    <source>
        <strain evidence="3 4">CCFEE 5184</strain>
    </source>
</reference>
<evidence type="ECO:0000313" key="4">
    <source>
        <dbReference type="Proteomes" id="UP000309340"/>
    </source>
</evidence>
<proteinExistence type="predicted"/>
<dbReference type="Gene3D" id="2.60.40.640">
    <property type="match status" value="1"/>
</dbReference>
<name>A0A4U0XUE8_9PEZI</name>
<sequence length="666" mass="73516">MEILDSPSYKHPRVKLELQASAPISVGGGTVEGYVKVTVDDNERLKQRRTLGIGTISVDLLGYEEVLGGRKASFLALCTELVDAQQPPPPNMVEPTNPLTPGDKFWTTSPSTSALPFLISLPLDTGPPPFSSKYANIRFMLCTTALICDGGTHYRVRTAQEIQILPTYDPEKALTSLASPLTATDEMVLPRTNGFERIKLTAGLHRQVWVSGSTLFVDVHVLNKTHKHVKRLDLNLERDVLCYKHAAAATRERSGNQARVFESNHQSVIATDSLRTGSNGWNGIEPHASETRTCVLELPRGHATVKCGKYFEVRYFLTVTTSLSNAKPVSVQLPIILVHMNSLDVVPNSVAQVAAAIEEKRAEQHRHHRHRSSESKRWKPGPFRQRSVSSPARSKDFRRQRSYTQGRAFAAPRQQSLDRQRAEKADLDLLRHALDSSPRKQKPHHLQGLTLKKVGSNISFATIGGRSAAGTESPFHAMAFRTPPPPREPRATTTPGSGVAEGVESLRARMRRMGSWDTLRSQRSLFAGPWPENGRPQRILRQGSSTARSRGGGGGGEGEGGGSELARSLCRAQGSEARTIAPHVLGLSSGLPGRPSFEVVGIEAAQARPAAGQGFRERLDRSRFEFKAVRRKGSVGGMRERGWGWWEQMRPRAREREREREEGGWI</sequence>
<dbReference type="InterPro" id="IPR011022">
    <property type="entry name" value="Arrestin_C-like"/>
</dbReference>
<gene>
    <name evidence="3" type="ORF">B0A55_02765</name>
</gene>
<dbReference type="SMART" id="SM01017">
    <property type="entry name" value="Arrestin_C"/>
    <property type="match status" value="1"/>
</dbReference>
<evidence type="ECO:0000256" key="1">
    <source>
        <dbReference type="SAM" id="MobiDB-lite"/>
    </source>
</evidence>
<feature type="region of interest" description="Disordered" evidence="1">
    <location>
        <begin position="360"/>
        <end position="421"/>
    </location>
</feature>
<dbReference type="SUPFAM" id="SSF81296">
    <property type="entry name" value="E set domains"/>
    <property type="match status" value="1"/>
</dbReference>
<feature type="compositionally biased region" description="Gly residues" evidence="1">
    <location>
        <begin position="550"/>
        <end position="563"/>
    </location>
</feature>
<evidence type="ECO:0000259" key="2">
    <source>
        <dbReference type="SMART" id="SM01017"/>
    </source>
</evidence>
<comment type="caution">
    <text evidence="3">The sequence shown here is derived from an EMBL/GenBank/DDBJ whole genome shotgun (WGS) entry which is preliminary data.</text>
</comment>
<dbReference type="EMBL" id="NAJQ01000053">
    <property type="protein sequence ID" value="TKA81340.1"/>
    <property type="molecule type" value="Genomic_DNA"/>
</dbReference>
<dbReference type="Proteomes" id="UP000309340">
    <property type="component" value="Unassembled WGS sequence"/>
</dbReference>
<evidence type="ECO:0000313" key="3">
    <source>
        <dbReference type="EMBL" id="TKA81340.1"/>
    </source>
</evidence>
<dbReference type="Pfam" id="PF02752">
    <property type="entry name" value="Arrestin_C"/>
    <property type="match status" value="1"/>
</dbReference>
<feature type="region of interest" description="Disordered" evidence="1">
    <location>
        <begin position="527"/>
        <end position="565"/>
    </location>
</feature>
<feature type="region of interest" description="Disordered" evidence="1">
    <location>
        <begin position="480"/>
        <end position="499"/>
    </location>
</feature>
<protein>
    <recommendedName>
        <fullName evidence="2">Arrestin C-terminal-like domain-containing protein</fullName>
    </recommendedName>
</protein>
<dbReference type="AlphaFoldDB" id="A0A4U0XUE8"/>
<feature type="domain" description="Arrestin C-terminal-like" evidence="2">
    <location>
        <begin position="194"/>
        <end position="342"/>
    </location>
</feature>
<accession>A0A4U0XUE8</accession>
<keyword evidence="4" id="KW-1185">Reference proteome</keyword>